<dbReference type="CDD" id="cd00075">
    <property type="entry name" value="HATPase"/>
    <property type="match status" value="1"/>
</dbReference>
<keyword evidence="7" id="KW-0547">Nucleotide-binding</keyword>
<evidence type="ECO:0000256" key="8">
    <source>
        <dbReference type="ARBA" id="ARBA00022777"/>
    </source>
</evidence>
<keyword evidence="17" id="KW-1185">Reference proteome</keyword>
<feature type="domain" description="Histidine kinase" evidence="13">
    <location>
        <begin position="352"/>
        <end position="568"/>
    </location>
</feature>
<dbReference type="InterPro" id="IPR036890">
    <property type="entry name" value="HATPase_C_sf"/>
</dbReference>
<dbReference type="Gene3D" id="1.10.287.130">
    <property type="match status" value="1"/>
</dbReference>
<keyword evidence="11 12" id="KW-0472">Membrane</keyword>
<dbReference type="EMBL" id="VMHE01000004">
    <property type="protein sequence ID" value="TSJ66456.1"/>
    <property type="molecule type" value="Genomic_DNA"/>
</dbReference>
<keyword evidence="4" id="KW-1003">Cell membrane</keyword>
<dbReference type="Pfam" id="PF00512">
    <property type="entry name" value="HisKA"/>
    <property type="match status" value="1"/>
</dbReference>
<dbReference type="PROSITE" id="PS50112">
    <property type="entry name" value="PAS"/>
    <property type="match status" value="1"/>
</dbReference>
<dbReference type="Gene3D" id="3.30.450.20">
    <property type="entry name" value="PAS domain"/>
    <property type="match status" value="1"/>
</dbReference>
<evidence type="ECO:0000259" key="14">
    <source>
        <dbReference type="PROSITE" id="PS50112"/>
    </source>
</evidence>
<dbReference type="InterPro" id="IPR003661">
    <property type="entry name" value="HisK_dim/P_dom"/>
</dbReference>
<dbReference type="SMART" id="SM00388">
    <property type="entry name" value="HisKA"/>
    <property type="match status" value="1"/>
</dbReference>
<dbReference type="RefSeq" id="WP_144088063.1">
    <property type="nucleotide sequence ID" value="NZ_VMHE01000004.1"/>
</dbReference>
<evidence type="ECO:0000256" key="5">
    <source>
        <dbReference type="ARBA" id="ARBA00022553"/>
    </source>
</evidence>
<proteinExistence type="predicted"/>
<dbReference type="AlphaFoldDB" id="A0A556PPZ2"/>
<evidence type="ECO:0000256" key="2">
    <source>
        <dbReference type="ARBA" id="ARBA00004651"/>
    </source>
</evidence>
<reference evidence="16 17" key="1">
    <citation type="submission" date="2019-07" db="EMBL/GenBank/DDBJ databases">
        <title>Allobacillus sp. nov. SKP isolated from shrimp paste of Euphausiacea.</title>
        <authorList>
            <person name="Kanchanasin P."/>
            <person name="Tanasupawat S."/>
            <person name="Shi W."/>
            <person name="Wu L."/>
            <person name="Ma J."/>
        </authorList>
    </citation>
    <scope>NUCLEOTIDE SEQUENCE [LARGE SCALE GENOMIC DNA]</scope>
    <source>
        <strain evidence="16 17">SKP4-8</strain>
    </source>
</reference>
<dbReference type="InterPro" id="IPR005467">
    <property type="entry name" value="His_kinase_dom"/>
</dbReference>
<keyword evidence="9" id="KW-0067">ATP-binding</keyword>
<evidence type="ECO:0000259" key="13">
    <source>
        <dbReference type="PROSITE" id="PS50109"/>
    </source>
</evidence>
<dbReference type="GO" id="GO:0000155">
    <property type="term" value="F:phosphorelay sensor kinase activity"/>
    <property type="evidence" value="ECO:0007669"/>
    <property type="project" value="InterPro"/>
</dbReference>
<dbReference type="Gene3D" id="6.10.340.10">
    <property type="match status" value="1"/>
</dbReference>
<evidence type="ECO:0000259" key="15">
    <source>
        <dbReference type="PROSITE" id="PS50885"/>
    </source>
</evidence>
<keyword evidence="10" id="KW-0902">Two-component regulatory system</keyword>
<dbReference type="SMART" id="SM00387">
    <property type="entry name" value="HATPase_c"/>
    <property type="match status" value="1"/>
</dbReference>
<dbReference type="InterPro" id="IPR003594">
    <property type="entry name" value="HATPase_dom"/>
</dbReference>
<protein>
    <recommendedName>
        <fullName evidence="3">histidine kinase</fullName>
        <ecNumber evidence="3">2.7.13.3</ecNumber>
    </recommendedName>
</protein>
<feature type="transmembrane region" description="Helical" evidence="12">
    <location>
        <begin position="12"/>
        <end position="31"/>
    </location>
</feature>
<dbReference type="CDD" id="cd06225">
    <property type="entry name" value="HAMP"/>
    <property type="match status" value="1"/>
</dbReference>
<dbReference type="FunFam" id="1.10.287.130:FF:000008">
    <property type="entry name" value="Two-component sensor histidine kinase"/>
    <property type="match status" value="1"/>
</dbReference>
<name>A0A556PPZ2_9BACI</name>
<dbReference type="SUPFAM" id="SSF55785">
    <property type="entry name" value="PYP-like sensor domain (PAS domain)"/>
    <property type="match status" value="1"/>
</dbReference>
<dbReference type="SMART" id="SM00091">
    <property type="entry name" value="PAS"/>
    <property type="match status" value="1"/>
</dbReference>
<dbReference type="Pfam" id="PF02518">
    <property type="entry name" value="HATPase_c"/>
    <property type="match status" value="1"/>
</dbReference>
<dbReference type="InterPro" id="IPR036097">
    <property type="entry name" value="HisK_dim/P_sf"/>
</dbReference>
<dbReference type="PANTHER" id="PTHR45453">
    <property type="entry name" value="PHOSPHATE REGULON SENSOR PROTEIN PHOR"/>
    <property type="match status" value="1"/>
</dbReference>
<dbReference type="InterPro" id="IPR035965">
    <property type="entry name" value="PAS-like_dom_sf"/>
</dbReference>
<dbReference type="InterPro" id="IPR050351">
    <property type="entry name" value="BphY/WalK/GraS-like"/>
</dbReference>
<keyword evidence="8" id="KW-0418">Kinase</keyword>
<dbReference type="GO" id="GO:0004721">
    <property type="term" value="F:phosphoprotein phosphatase activity"/>
    <property type="evidence" value="ECO:0007669"/>
    <property type="project" value="TreeGrafter"/>
</dbReference>
<keyword evidence="6" id="KW-0808">Transferase</keyword>
<evidence type="ECO:0000313" key="17">
    <source>
        <dbReference type="Proteomes" id="UP000316425"/>
    </source>
</evidence>
<evidence type="ECO:0000256" key="6">
    <source>
        <dbReference type="ARBA" id="ARBA00022679"/>
    </source>
</evidence>
<dbReference type="CDD" id="cd00130">
    <property type="entry name" value="PAS"/>
    <property type="match status" value="1"/>
</dbReference>
<dbReference type="PROSITE" id="PS50885">
    <property type="entry name" value="HAMP"/>
    <property type="match status" value="1"/>
</dbReference>
<evidence type="ECO:0000256" key="4">
    <source>
        <dbReference type="ARBA" id="ARBA00022475"/>
    </source>
</evidence>
<dbReference type="Gene3D" id="3.30.565.10">
    <property type="entry name" value="Histidine kinase-like ATPase, C-terminal domain"/>
    <property type="match status" value="1"/>
</dbReference>
<keyword evidence="5" id="KW-0597">Phosphoprotein</keyword>
<organism evidence="16 17">
    <name type="scientific">Allobacillus salarius</name>
    <dbReference type="NCBI Taxonomy" id="1955272"/>
    <lineage>
        <taxon>Bacteria</taxon>
        <taxon>Bacillati</taxon>
        <taxon>Bacillota</taxon>
        <taxon>Bacilli</taxon>
        <taxon>Bacillales</taxon>
        <taxon>Bacillaceae</taxon>
        <taxon>Allobacillus</taxon>
    </lineage>
</organism>
<comment type="caution">
    <text evidence="16">The sequence shown here is derived from an EMBL/GenBank/DDBJ whole genome shotgun (WGS) entry which is preliminary data.</text>
</comment>
<evidence type="ECO:0000256" key="9">
    <source>
        <dbReference type="ARBA" id="ARBA00022840"/>
    </source>
</evidence>
<dbReference type="CDD" id="cd00082">
    <property type="entry name" value="HisKA"/>
    <property type="match status" value="1"/>
</dbReference>
<dbReference type="GO" id="GO:0016036">
    <property type="term" value="P:cellular response to phosphate starvation"/>
    <property type="evidence" value="ECO:0007669"/>
    <property type="project" value="TreeGrafter"/>
</dbReference>
<accession>A0A556PPZ2</accession>
<dbReference type="GO" id="GO:0006355">
    <property type="term" value="P:regulation of DNA-templated transcription"/>
    <property type="evidence" value="ECO:0007669"/>
    <property type="project" value="InterPro"/>
</dbReference>
<dbReference type="Pfam" id="PF00989">
    <property type="entry name" value="PAS"/>
    <property type="match status" value="1"/>
</dbReference>
<dbReference type="InterPro" id="IPR004358">
    <property type="entry name" value="Sig_transdc_His_kin-like_C"/>
</dbReference>
<dbReference type="FunFam" id="3.30.565.10:FF:000006">
    <property type="entry name" value="Sensor histidine kinase WalK"/>
    <property type="match status" value="1"/>
</dbReference>
<keyword evidence="12" id="KW-0812">Transmembrane</keyword>
<dbReference type="InterPro" id="IPR000014">
    <property type="entry name" value="PAS"/>
</dbReference>
<sequence>MTKSRKAGNRNTLYIYILLIIAFFAVLGYVFSQIAQHYVVQSTEQQLNNDANFIGEQLEDEADRRRLNSEDLNYYAEYFQVDLYYQDHQQELSTFVPDNDDFLEVLRGQASEAGYLLENDRLIYRYTVSDNTTLVVVSEELPIRELQWTVWLLVSILATLVIAFLWSFGNRLYDSYVMPIRKAADTAERLVEGDYQVRIHDAPYGIASELSHSINRLARNLEYITGKYENQNDRLNTVVNNMVSGVLLVNDKGITRLINDAFIEYFSVQEKKIIGEVYYEVIDHEQLNELIQEAIFTEEKKHAQIKTQGHYFDVHVAPIKNADDTWKGIVVVCHDITQIKQVENVRKDFVANVSHELRTPLTSMQGFAETLLEQKVDEQKANEFLKIIEKESKRLNNLVEDLLDLALLEKDSFQLEKTEFRLKMLMDEVHQVVEDKIVEKNIKTEVHVPEDLTVFADYHRWYQLVLNLYVNAVQYTDEGGSIEWTIDQTDEEIILRIKDNGIGIPKEKLHRIFERFYRVDQARSRQSGGTGLGLSIVKHIVEVHEGEIEIDSTFGEGTEITVHLPRNK</sequence>
<feature type="transmembrane region" description="Helical" evidence="12">
    <location>
        <begin position="148"/>
        <end position="168"/>
    </location>
</feature>
<feature type="domain" description="HAMP" evidence="15">
    <location>
        <begin position="174"/>
        <end position="226"/>
    </location>
</feature>
<keyword evidence="12" id="KW-1133">Transmembrane helix</keyword>
<dbReference type="OrthoDB" id="9813151at2"/>
<evidence type="ECO:0000256" key="1">
    <source>
        <dbReference type="ARBA" id="ARBA00000085"/>
    </source>
</evidence>
<dbReference type="GO" id="GO:0005524">
    <property type="term" value="F:ATP binding"/>
    <property type="evidence" value="ECO:0007669"/>
    <property type="project" value="UniProtKB-KW"/>
</dbReference>
<dbReference type="InterPro" id="IPR003660">
    <property type="entry name" value="HAMP_dom"/>
</dbReference>
<dbReference type="SUPFAM" id="SSF55874">
    <property type="entry name" value="ATPase domain of HSP90 chaperone/DNA topoisomerase II/histidine kinase"/>
    <property type="match status" value="1"/>
</dbReference>
<comment type="catalytic activity">
    <reaction evidence="1">
        <text>ATP + protein L-histidine = ADP + protein N-phospho-L-histidine.</text>
        <dbReference type="EC" id="2.7.13.3"/>
    </reaction>
</comment>
<evidence type="ECO:0000256" key="12">
    <source>
        <dbReference type="SAM" id="Phobius"/>
    </source>
</evidence>
<dbReference type="PROSITE" id="PS50109">
    <property type="entry name" value="HIS_KIN"/>
    <property type="match status" value="1"/>
</dbReference>
<dbReference type="PANTHER" id="PTHR45453:SF1">
    <property type="entry name" value="PHOSPHATE REGULON SENSOR PROTEIN PHOR"/>
    <property type="match status" value="1"/>
</dbReference>
<dbReference type="NCBIfam" id="TIGR00229">
    <property type="entry name" value="sensory_box"/>
    <property type="match status" value="1"/>
</dbReference>
<evidence type="ECO:0000256" key="7">
    <source>
        <dbReference type="ARBA" id="ARBA00022741"/>
    </source>
</evidence>
<feature type="domain" description="PAS" evidence="14">
    <location>
        <begin position="231"/>
        <end position="290"/>
    </location>
</feature>
<dbReference type="EC" id="2.7.13.3" evidence="3"/>
<evidence type="ECO:0000313" key="16">
    <source>
        <dbReference type="EMBL" id="TSJ66456.1"/>
    </source>
</evidence>
<dbReference type="NCBIfam" id="NF046044">
    <property type="entry name" value="PnpS"/>
    <property type="match status" value="1"/>
</dbReference>
<dbReference type="Proteomes" id="UP000316425">
    <property type="component" value="Unassembled WGS sequence"/>
</dbReference>
<evidence type="ECO:0000256" key="3">
    <source>
        <dbReference type="ARBA" id="ARBA00012438"/>
    </source>
</evidence>
<comment type="subcellular location">
    <subcellularLocation>
        <location evidence="2">Cell membrane</location>
        <topology evidence="2">Multi-pass membrane protein</topology>
    </subcellularLocation>
</comment>
<evidence type="ECO:0000256" key="10">
    <source>
        <dbReference type="ARBA" id="ARBA00023012"/>
    </source>
</evidence>
<dbReference type="GO" id="GO:0005886">
    <property type="term" value="C:plasma membrane"/>
    <property type="evidence" value="ECO:0007669"/>
    <property type="project" value="UniProtKB-SubCell"/>
</dbReference>
<dbReference type="PRINTS" id="PR00344">
    <property type="entry name" value="BCTRLSENSOR"/>
</dbReference>
<dbReference type="InterPro" id="IPR013767">
    <property type="entry name" value="PAS_fold"/>
</dbReference>
<evidence type="ECO:0000256" key="11">
    <source>
        <dbReference type="ARBA" id="ARBA00023136"/>
    </source>
</evidence>
<dbReference type="SUPFAM" id="SSF47384">
    <property type="entry name" value="Homodimeric domain of signal transducing histidine kinase"/>
    <property type="match status" value="1"/>
</dbReference>
<gene>
    <name evidence="16" type="ORF">FPQ13_04155</name>
</gene>